<dbReference type="SMART" id="SM00091">
    <property type="entry name" value="PAS"/>
    <property type="match status" value="1"/>
</dbReference>
<dbReference type="Pfam" id="PF00990">
    <property type="entry name" value="GGDEF"/>
    <property type="match status" value="1"/>
</dbReference>
<dbReference type="Proteomes" id="UP000636960">
    <property type="component" value="Unassembled WGS sequence"/>
</dbReference>
<keyword evidence="5" id="KW-1185">Reference proteome</keyword>
<dbReference type="PANTHER" id="PTHR45138">
    <property type="entry name" value="REGULATORY COMPONENTS OF SENSORY TRANSDUCTION SYSTEM"/>
    <property type="match status" value="1"/>
</dbReference>
<dbReference type="GO" id="GO:0005886">
    <property type="term" value="C:plasma membrane"/>
    <property type="evidence" value="ECO:0007669"/>
    <property type="project" value="TreeGrafter"/>
</dbReference>
<dbReference type="Gene3D" id="3.30.450.20">
    <property type="entry name" value="PAS domain"/>
    <property type="match status" value="1"/>
</dbReference>
<dbReference type="AlphaFoldDB" id="A0A919MZL4"/>
<sequence>MFVMYAVAGMTAAVVALLTVRHRRLTELAVPLGVILGGAAIWSMSQALAVVAPTRGQALFFSYAIFPGVAMVVAGYFWRSALSAGRLRTRKRRLLLLLVHPVLLMTAVVSDPWHHAFFRGFDIAGDGSLVLSPGPLYWLHTAYSYALMTVGTVLVVRAMRRAVRGQRRLYLWFLTGGSAPVVGNLVTLFADVDAQRFDLTPVLFLVTGLVWSVAERVGVNREREPVAYAQVIAALTDAVMVLDPKGRFLDVNPAAAGLLAALHPESRGDVIGRQWQEIAGRHFAARFTGAIQSTVTGPDGAVYDVRVVHMRSADGTCPGTVVVVRDITELERLRAELTDQAVRDGLTGVYNRRHLTAVLDEAVAGPDLSVVLIDVDHFKIVNDRYGHAVGDQVLVRVAEELAGAVRETDTVARYGGEEFVVVLPGTDALTAADRADRWRARCAAVAVDTPLGPLTVTFSAGVAELSAGDRPDDLLRHADEALYRAKRAGRDRVVVANGADCKQYSV</sequence>
<dbReference type="SMART" id="SM00267">
    <property type="entry name" value="GGDEF"/>
    <property type="match status" value="1"/>
</dbReference>
<dbReference type="Pfam" id="PF08448">
    <property type="entry name" value="PAS_4"/>
    <property type="match status" value="1"/>
</dbReference>
<keyword evidence="1" id="KW-0472">Membrane</keyword>
<dbReference type="GO" id="GO:1902201">
    <property type="term" value="P:negative regulation of bacterial-type flagellum-dependent cell motility"/>
    <property type="evidence" value="ECO:0007669"/>
    <property type="project" value="TreeGrafter"/>
</dbReference>
<feature type="transmembrane region" description="Helical" evidence="1">
    <location>
        <begin position="169"/>
        <end position="190"/>
    </location>
</feature>
<evidence type="ECO:0000313" key="5">
    <source>
        <dbReference type="Proteomes" id="UP000636960"/>
    </source>
</evidence>
<evidence type="ECO:0000259" key="3">
    <source>
        <dbReference type="PROSITE" id="PS50887"/>
    </source>
</evidence>
<dbReference type="InterPro" id="IPR000014">
    <property type="entry name" value="PAS"/>
</dbReference>
<dbReference type="InterPro" id="IPR043128">
    <property type="entry name" value="Rev_trsase/Diguanyl_cyclase"/>
</dbReference>
<proteinExistence type="predicted"/>
<feature type="domain" description="GGDEF" evidence="3">
    <location>
        <begin position="366"/>
        <end position="498"/>
    </location>
</feature>
<evidence type="ECO:0000256" key="1">
    <source>
        <dbReference type="SAM" id="Phobius"/>
    </source>
</evidence>
<dbReference type="EMBL" id="BOMV01000007">
    <property type="protein sequence ID" value="GIE93952.1"/>
    <property type="molecule type" value="Genomic_DNA"/>
</dbReference>
<evidence type="ECO:0000313" key="4">
    <source>
        <dbReference type="EMBL" id="GIE93952.1"/>
    </source>
</evidence>
<protein>
    <submittedName>
        <fullName evidence="4">GGDEF domain-containing protein</fullName>
    </submittedName>
</protein>
<feature type="domain" description="PAC" evidence="2">
    <location>
        <begin position="289"/>
        <end position="339"/>
    </location>
</feature>
<comment type="caution">
    <text evidence="4">The sequence shown here is derived from an EMBL/GenBank/DDBJ whole genome shotgun (WGS) entry which is preliminary data.</text>
</comment>
<reference evidence="4" key="1">
    <citation type="submission" date="2021-01" db="EMBL/GenBank/DDBJ databases">
        <title>Whole genome shotgun sequence of Actinoplanes rishiriensis NBRC 108556.</title>
        <authorList>
            <person name="Komaki H."/>
            <person name="Tamura T."/>
        </authorList>
    </citation>
    <scope>NUCLEOTIDE SEQUENCE</scope>
    <source>
        <strain evidence="4">NBRC 108556</strain>
    </source>
</reference>
<keyword evidence="1" id="KW-1133">Transmembrane helix</keyword>
<dbReference type="GO" id="GO:0043709">
    <property type="term" value="P:cell adhesion involved in single-species biofilm formation"/>
    <property type="evidence" value="ECO:0007669"/>
    <property type="project" value="TreeGrafter"/>
</dbReference>
<dbReference type="PROSITE" id="PS50113">
    <property type="entry name" value="PAC"/>
    <property type="match status" value="1"/>
</dbReference>
<gene>
    <name evidence="4" type="ORF">Ari01nite_14170</name>
</gene>
<accession>A0A919MZL4</accession>
<dbReference type="CDD" id="cd01949">
    <property type="entry name" value="GGDEF"/>
    <property type="match status" value="1"/>
</dbReference>
<dbReference type="FunFam" id="3.30.70.270:FF:000001">
    <property type="entry name" value="Diguanylate cyclase domain protein"/>
    <property type="match status" value="1"/>
</dbReference>
<dbReference type="PROSITE" id="PS50887">
    <property type="entry name" value="GGDEF"/>
    <property type="match status" value="1"/>
</dbReference>
<dbReference type="InterPro" id="IPR000160">
    <property type="entry name" value="GGDEF_dom"/>
</dbReference>
<dbReference type="SUPFAM" id="SSF55785">
    <property type="entry name" value="PYP-like sensor domain (PAS domain)"/>
    <property type="match status" value="1"/>
</dbReference>
<dbReference type="InterPro" id="IPR013656">
    <property type="entry name" value="PAS_4"/>
</dbReference>
<dbReference type="InterPro" id="IPR031621">
    <property type="entry name" value="HisKA_7TM"/>
</dbReference>
<feature type="transmembrane region" description="Helical" evidence="1">
    <location>
        <begin position="28"/>
        <end position="52"/>
    </location>
</feature>
<dbReference type="SUPFAM" id="SSF55073">
    <property type="entry name" value="Nucleotide cyclase"/>
    <property type="match status" value="1"/>
</dbReference>
<dbReference type="Pfam" id="PF16927">
    <property type="entry name" value="HisKA_7TM"/>
    <property type="match status" value="1"/>
</dbReference>
<evidence type="ECO:0000259" key="2">
    <source>
        <dbReference type="PROSITE" id="PS50113"/>
    </source>
</evidence>
<dbReference type="InterPro" id="IPR035965">
    <property type="entry name" value="PAS-like_dom_sf"/>
</dbReference>
<name>A0A919MZL4_9ACTN</name>
<feature type="transmembrane region" description="Helical" evidence="1">
    <location>
        <begin position="136"/>
        <end position="157"/>
    </location>
</feature>
<dbReference type="InterPro" id="IPR029787">
    <property type="entry name" value="Nucleotide_cyclase"/>
</dbReference>
<dbReference type="PANTHER" id="PTHR45138:SF9">
    <property type="entry name" value="DIGUANYLATE CYCLASE DGCM-RELATED"/>
    <property type="match status" value="1"/>
</dbReference>
<dbReference type="NCBIfam" id="TIGR00254">
    <property type="entry name" value="GGDEF"/>
    <property type="match status" value="1"/>
</dbReference>
<keyword evidence="1" id="KW-0812">Transmembrane</keyword>
<feature type="transmembrane region" description="Helical" evidence="1">
    <location>
        <begin position="6"/>
        <end position="21"/>
    </location>
</feature>
<feature type="transmembrane region" description="Helical" evidence="1">
    <location>
        <begin position="58"/>
        <end position="82"/>
    </location>
</feature>
<dbReference type="InterPro" id="IPR000700">
    <property type="entry name" value="PAS-assoc_C"/>
</dbReference>
<dbReference type="NCBIfam" id="TIGR00229">
    <property type="entry name" value="sensory_box"/>
    <property type="match status" value="1"/>
</dbReference>
<dbReference type="Gene3D" id="3.30.70.270">
    <property type="match status" value="1"/>
</dbReference>
<dbReference type="InterPro" id="IPR050469">
    <property type="entry name" value="Diguanylate_Cyclase"/>
</dbReference>
<feature type="transmembrane region" description="Helical" evidence="1">
    <location>
        <begin position="94"/>
        <end position="116"/>
    </location>
</feature>
<dbReference type="CDD" id="cd00130">
    <property type="entry name" value="PAS"/>
    <property type="match status" value="1"/>
</dbReference>
<organism evidence="4 5">
    <name type="scientific">Paractinoplanes rishiriensis</name>
    <dbReference type="NCBI Taxonomy" id="1050105"/>
    <lineage>
        <taxon>Bacteria</taxon>
        <taxon>Bacillati</taxon>
        <taxon>Actinomycetota</taxon>
        <taxon>Actinomycetes</taxon>
        <taxon>Micromonosporales</taxon>
        <taxon>Micromonosporaceae</taxon>
        <taxon>Paractinoplanes</taxon>
    </lineage>
</organism>
<dbReference type="GO" id="GO:0052621">
    <property type="term" value="F:diguanylate cyclase activity"/>
    <property type="evidence" value="ECO:0007669"/>
    <property type="project" value="TreeGrafter"/>
</dbReference>